<proteinExistence type="predicted"/>
<name>A0ACB7F7H1_NIBAL</name>
<comment type="caution">
    <text evidence="1">The sequence shown here is derived from an EMBL/GenBank/DDBJ whole genome shotgun (WGS) entry which is preliminary data.</text>
</comment>
<gene>
    <name evidence="1" type="ORF">GBF38_009435</name>
</gene>
<reference evidence="1" key="1">
    <citation type="submission" date="2020-04" db="EMBL/GenBank/DDBJ databases">
        <title>A chromosome-scale assembly and high-density genetic map of the yellow drum (Nibea albiflora) genome.</title>
        <authorList>
            <person name="Xu D."/>
            <person name="Zhang W."/>
            <person name="Chen R."/>
            <person name="Tan P."/>
            <person name="Wang L."/>
            <person name="Song H."/>
            <person name="Tian L."/>
            <person name="Zhu Q."/>
            <person name="Wang B."/>
        </authorList>
    </citation>
    <scope>NUCLEOTIDE SEQUENCE</scope>
    <source>
        <strain evidence="1">ZJHYS-2018</strain>
    </source>
</reference>
<accession>A0ACB7F7H1</accession>
<evidence type="ECO:0000313" key="2">
    <source>
        <dbReference type="Proteomes" id="UP000805704"/>
    </source>
</evidence>
<dbReference type="EMBL" id="CM024803">
    <property type="protein sequence ID" value="KAG8010418.1"/>
    <property type="molecule type" value="Genomic_DNA"/>
</dbReference>
<dbReference type="Proteomes" id="UP000805704">
    <property type="component" value="Chromosome 15"/>
</dbReference>
<keyword evidence="2" id="KW-1185">Reference proteome</keyword>
<sequence length="287" mass="34087">MTRRKLHYFITAFLFVFVDMIQTRRDTALSHSYTPSYRLTREDQASGRRRVFKESEENQTSVLQVFGSSGNLFVPQEVWTTGKKKKKKNKEEKKKKEKKERREEEERREDRRKKKKKKVYGLGVGMKDSSDLPLTRRPNIIRHNEHAAPRVETRRPAYVTQPGGDGSKMTVILWVVAPLKYCHRDYDQVLDSLRGRHRDYVQVLDSLRGRHRDYVQVLDSLRGRHRDYVQVLDSLLGRHRDYVQVLDSLQGRHRDYVQVLDSLLGRHRDYVQVLDSLLGRHRDYVQV</sequence>
<organism evidence="1 2">
    <name type="scientific">Nibea albiflora</name>
    <name type="common">Yellow drum</name>
    <name type="synonym">Corvina albiflora</name>
    <dbReference type="NCBI Taxonomy" id="240163"/>
    <lineage>
        <taxon>Eukaryota</taxon>
        <taxon>Metazoa</taxon>
        <taxon>Chordata</taxon>
        <taxon>Craniata</taxon>
        <taxon>Vertebrata</taxon>
        <taxon>Euteleostomi</taxon>
        <taxon>Actinopterygii</taxon>
        <taxon>Neopterygii</taxon>
        <taxon>Teleostei</taxon>
        <taxon>Neoteleostei</taxon>
        <taxon>Acanthomorphata</taxon>
        <taxon>Eupercaria</taxon>
        <taxon>Sciaenidae</taxon>
        <taxon>Nibea</taxon>
    </lineage>
</organism>
<protein>
    <submittedName>
        <fullName evidence="1">Uncharacterized protein</fullName>
    </submittedName>
</protein>
<evidence type="ECO:0000313" key="1">
    <source>
        <dbReference type="EMBL" id="KAG8010418.1"/>
    </source>
</evidence>
<feature type="non-terminal residue" evidence="1">
    <location>
        <position position="287"/>
    </location>
</feature>